<name>F3ZXC8_MAHA5</name>
<dbReference type="AlphaFoldDB" id="F3ZXC8"/>
<dbReference type="RefSeq" id="WP_013781014.1">
    <property type="nucleotide sequence ID" value="NC_015520.1"/>
</dbReference>
<feature type="chain" id="PRO_5003308848" description="DUF4829 domain-containing protein" evidence="1">
    <location>
        <begin position="24"/>
        <end position="167"/>
    </location>
</feature>
<feature type="signal peptide" evidence="1">
    <location>
        <begin position="1"/>
        <end position="23"/>
    </location>
</feature>
<dbReference type="EMBL" id="CP002360">
    <property type="protein sequence ID" value="AEE96585.1"/>
    <property type="molecule type" value="Genomic_DNA"/>
</dbReference>
<dbReference type="InterPro" id="IPR032256">
    <property type="entry name" value="DUF4829"/>
</dbReference>
<protein>
    <recommendedName>
        <fullName evidence="2">DUF4829 domain-containing protein</fullName>
    </recommendedName>
</protein>
<dbReference type="Pfam" id="PF16111">
    <property type="entry name" value="DUF4829"/>
    <property type="match status" value="1"/>
</dbReference>
<gene>
    <name evidence="3" type="ordered locus">Mahau_1392</name>
</gene>
<feature type="domain" description="DUF4829" evidence="2">
    <location>
        <begin position="41"/>
        <end position="161"/>
    </location>
</feature>
<reference evidence="3 4" key="2">
    <citation type="journal article" date="2011" name="Stand. Genomic Sci.">
        <title>Complete genome sequence of Mahella australiensis type strain (50-1 BON).</title>
        <authorList>
            <person name="Sikorski J."/>
            <person name="Teshima H."/>
            <person name="Nolan M."/>
            <person name="Lucas S."/>
            <person name="Hammon N."/>
            <person name="Deshpande S."/>
            <person name="Cheng J.F."/>
            <person name="Pitluck S."/>
            <person name="Liolios K."/>
            <person name="Pagani I."/>
            <person name="Ivanova N."/>
            <person name="Huntemann M."/>
            <person name="Mavromatis K."/>
            <person name="Ovchinikova G."/>
            <person name="Pati A."/>
            <person name="Tapia R."/>
            <person name="Han C."/>
            <person name="Goodwin L."/>
            <person name="Chen A."/>
            <person name="Palaniappan K."/>
            <person name="Land M."/>
            <person name="Hauser L."/>
            <person name="Ngatchou-Djao O.D."/>
            <person name="Rohde M."/>
            <person name="Pukall R."/>
            <person name="Spring S."/>
            <person name="Abt B."/>
            <person name="Goker M."/>
            <person name="Detter J.C."/>
            <person name="Woyke T."/>
            <person name="Bristow J."/>
            <person name="Markowitz V."/>
            <person name="Hugenholtz P."/>
            <person name="Eisen J.A."/>
            <person name="Kyrpides N.C."/>
            <person name="Klenk H.P."/>
            <person name="Lapidus A."/>
        </authorList>
    </citation>
    <scope>NUCLEOTIDE SEQUENCE [LARGE SCALE GENOMIC DNA]</scope>
    <source>
        <strain evidence="4">DSM 15567 / CIP 107919 / 50-1 BON</strain>
    </source>
</reference>
<dbReference type="KEGG" id="mas:Mahau_1392"/>
<keyword evidence="4" id="KW-1185">Reference proteome</keyword>
<organism evidence="3 4">
    <name type="scientific">Mahella australiensis (strain DSM 15567 / CIP 107919 / 50-1 BON)</name>
    <dbReference type="NCBI Taxonomy" id="697281"/>
    <lineage>
        <taxon>Bacteria</taxon>
        <taxon>Bacillati</taxon>
        <taxon>Bacillota</taxon>
        <taxon>Clostridia</taxon>
        <taxon>Thermoanaerobacterales</taxon>
        <taxon>Thermoanaerobacterales Family IV. Incertae Sedis</taxon>
        <taxon>Mahella</taxon>
    </lineage>
</organism>
<evidence type="ECO:0000313" key="4">
    <source>
        <dbReference type="Proteomes" id="UP000008457"/>
    </source>
</evidence>
<reference evidence="4" key="1">
    <citation type="submission" date="2010-11" db="EMBL/GenBank/DDBJ databases">
        <title>The complete genome of Mahella australiensis DSM 15567.</title>
        <authorList>
            <consortium name="US DOE Joint Genome Institute (JGI-PGF)"/>
            <person name="Lucas S."/>
            <person name="Copeland A."/>
            <person name="Lapidus A."/>
            <person name="Bruce D."/>
            <person name="Goodwin L."/>
            <person name="Pitluck S."/>
            <person name="Kyrpides N."/>
            <person name="Mavromatis K."/>
            <person name="Pagani I."/>
            <person name="Ivanova N."/>
            <person name="Teshima H."/>
            <person name="Brettin T."/>
            <person name="Detter J.C."/>
            <person name="Han C."/>
            <person name="Tapia R."/>
            <person name="Land M."/>
            <person name="Hauser L."/>
            <person name="Markowitz V."/>
            <person name="Cheng J.-F."/>
            <person name="Hugenholtz P."/>
            <person name="Woyke T."/>
            <person name="Wu D."/>
            <person name="Spring S."/>
            <person name="Pukall R."/>
            <person name="Steenblock K."/>
            <person name="Schneider S."/>
            <person name="Klenk H.-P."/>
            <person name="Eisen J.A."/>
        </authorList>
    </citation>
    <scope>NUCLEOTIDE SEQUENCE [LARGE SCALE GENOMIC DNA]</scope>
    <source>
        <strain evidence="4">DSM 15567 / CIP 107919 / 50-1 BON</strain>
    </source>
</reference>
<dbReference type="PROSITE" id="PS51257">
    <property type="entry name" value="PROKAR_LIPOPROTEIN"/>
    <property type="match status" value="1"/>
</dbReference>
<dbReference type="OrthoDB" id="1933189at2"/>
<dbReference type="Proteomes" id="UP000008457">
    <property type="component" value="Chromosome"/>
</dbReference>
<evidence type="ECO:0000259" key="2">
    <source>
        <dbReference type="Pfam" id="PF16111"/>
    </source>
</evidence>
<accession>F3ZXC8</accession>
<dbReference type="HOGENOM" id="CLU_141498_0_0_9"/>
<evidence type="ECO:0000256" key="1">
    <source>
        <dbReference type="SAM" id="SignalP"/>
    </source>
</evidence>
<evidence type="ECO:0000313" key="3">
    <source>
        <dbReference type="EMBL" id="AEE96585.1"/>
    </source>
</evidence>
<proteinExistence type="predicted"/>
<sequence>MKIKSVHILVSLFVALGFLGACQTENENPITNPTSTMTPVEVVEQHFEAEKTNNMDAWLATMTEERREGFTDPDLFKYLKSLKINQIYELSGDELKDRLKHILNSEKAKEMNLSADNVAIVNVNFTAEYDPTKSPFSGTFEWTYILLRKNNDSPWLIQDWGEGYGGI</sequence>
<dbReference type="STRING" id="697281.Mahau_1392"/>
<keyword evidence="1" id="KW-0732">Signal</keyword>